<keyword evidence="5 12" id="KW-0812">Transmembrane</keyword>
<evidence type="ECO:0000256" key="10">
    <source>
        <dbReference type="ARBA" id="ARBA00023012"/>
    </source>
</evidence>
<dbReference type="Pfam" id="PF06580">
    <property type="entry name" value="His_kinase"/>
    <property type="match status" value="1"/>
</dbReference>
<dbReference type="EMBL" id="DWWS01000044">
    <property type="protein sequence ID" value="HJC24443.1"/>
    <property type="molecule type" value="Genomic_DNA"/>
</dbReference>
<dbReference type="Pfam" id="PF02518">
    <property type="entry name" value="HATPase_c"/>
    <property type="match status" value="1"/>
</dbReference>
<dbReference type="Proteomes" id="UP000823891">
    <property type="component" value="Unassembled WGS sequence"/>
</dbReference>
<proteinExistence type="predicted"/>
<dbReference type="AlphaFoldDB" id="A0A9D2NGK6"/>
<sequence length="580" mass="67446">MKILRQKQIGVTVAVFLFAGLFLLGMYERFQAVWLNSALEEADEAREWLESVLRQEESLLDVWLNGIYASDALLQDLKRAQEAKSLEEYMENRRLDSKKRTETLRSFPSYLKLYIRRYDSALIKVGVSDGNRWNQFSFDSAVIQTDFSVPEKSPEREMNIERNVIISRPVYDISSFKESGTLTFFYDLKKLLERDGKEKRVLQELEAAALMDEAGNIYWLQGEQGETEELFRKAGQSQTETGVVRGGILNRCYYYVQKSDEYPFRLVTCTDTWKLLAGHGKEIIPNVFIVLAISLIFILIFFVNIGYDYHFINHIYESIASVNRVEFENSDVIGLANYRSNEYGQIARSLDEMCMKLKRHIIKEYQFKIKQQEAQMRALQNQINPHFLYNTLESIRSIALVNNDREAAEAMTALGSLYRAVVKGESESSLKEEAGLLEKYLKLMQLKYMGNFSYFISLDEKIQEIRTVKFWMQPLAENFFVHGFNMSRSYNVMVIEGKTLEKGWLFEMMDNGSGIPWEELEKLNRRITEEETEAKESIGLSNVYRRLKYFYGEGLTMRLSNNPEGGTKVSVWIPKGEDYV</sequence>
<evidence type="ECO:0000256" key="7">
    <source>
        <dbReference type="ARBA" id="ARBA00022777"/>
    </source>
</evidence>
<keyword evidence="10" id="KW-0902">Two-component regulatory system</keyword>
<evidence type="ECO:0000259" key="14">
    <source>
        <dbReference type="Pfam" id="PF06580"/>
    </source>
</evidence>
<keyword evidence="11 12" id="KW-0472">Membrane</keyword>
<reference evidence="15" key="1">
    <citation type="journal article" date="2021" name="PeerJ">
        <title>Extensive microbial diversity within the chicken gut microbiome revealed by metagenomics and culture.</title>
        <authorList>
            <person name="Gilroy R."/>
            <person name="Ravi A."/>
            <person name="Getino M."/>
            <person name="Pursley I."/>
            <person name="Horton D.L."/>
            <person name="Alikhan N.F."/>
            <person name="Baker D."/>
            <person name="Gharbi K."/>
            <person name="Hall N."/>
            <person name="Watson M."/>
            <person name="Adriaenssens E.M."/>
            <person name="Foster-Nyarko E."/>
            <person name="Jarju S."/>
            <person name="Secka A."/>
            <person name="Antonio M."/>
            <person name="Oren A."/>
            <person name="Chaudhuri R.R."/>
            <person name="La Ragione R."/>
            <person name="Hildebrand F."/>
            <person name="Pallen M.J."/>
        </authorList>
    </citation>
    <scope>NUCLEOTIDE SEQUENCE</scope>
    <source>
        <strain evidence="15">USAMLcec2-132</strain>
    </source>
</reference>
<keyword evidence="4" id="KW-0808">Transferase</keyword>
<evidence type="ECO:0000256" key="1">
    <source>
        <dbReference type="ARBA" id="ARBA00004651"/>
    </source>
</evidence>
<dbReference type="GO" id="GO:0000155">
    <property type="term" value="F:phosphorelay sensor kinase activity"/>
    <property type="evidence" value="ECO:0007669"/>
    <property type="project" value="InterPro"/>
</dbReference>
<dbReference type="InterPro" id="IPR010559">
    <property type="entry name" value="Sig_transdc_His_kin_internal"/>
</dbReference>
<evidence type="ECO:0000256" key="5">
    <source>
        <dbReference type="ARBA" id="ARBA00022692"/>
    </source>
</evidence>
<dbReference type="InterPro" id="IPR050640">
    <property type="entry name" value="Bact_2-comp_sensor_kinase"/>
</dbReference>
<dbReference type="InterPro" id="IPR003594">
    <property type="entry name" value="HATPase_dom"/>
</dbReference>
<gene>
    <name evidence="15" type="ORF">H9761_12150</name>
</gene>
<keyword evidence="9 12" id="KW-1133">Transmembrane helix</keyword>
<evidence type="ECO:0000256" key="11">
    <source>
        <dbReference type="ARBA" id="ARBA00023136"/>
    </source>
</evidence>
<feature type="transmembrane region" description="Helical" evidence="12">
    <location>
        <begin position="287"/>
        <end position="307"/>
    </location>
</feature>
<evidence type="ECO:0000256" key="6">
    <source>
        <dbReference type="ARBA" id="ARBA00022741"/>
    </source>
</evidence>
<dbReference type="GO" id="GO:0005524">
    <property type="term" value="F:ATP binding"/>
    <property type="evidence" value="ECO:0007669"/>
    <property type="project" value="UniProtKB-KW"/>
</dbReference>
<evidence type="ECO:0000256" key="4">
    <source>
        <dbReference type="ARBA" id="ARBA00022679"/>
    </source>
</evidence>
<dbReference type="GO" id="GO:0005886">
    <property type="term" value="C:plasma membrane"/>
    <property type="evidence" value="ECO:0007669"/>
    <property type="project" value="UniProtKB-SubCell"/>
</dbReference>
<dbReference type="InterPro" id="IPR036890">
    <property type="entry name" value="HATPase_C_sf"/>
</dbReference>
<evidence type="ECO:0000256" key="9">
    <source>
        <dbReference type="ARBA" id="ARBA00022989"/>
    </source>
</evidence>
<accession>A0A9D2NGK6</accession>
<reference evidence="15" key="2">
    <citation type="submission" date="2021-04" db="EMBL/GenBank/DDBJ databases">
        <authorList>
            <person name="Gilroy R."/>
        </authorList>
    </citation>
    <scope>NUCLEOTIDE SEQUENCE</scope>
    <source>
        <strain evidence="15">USAMLcec2-132</strain>
    </source>
</reference>
<dbReference type="PANTHER" id="PTHR34220:SF11">
    <property type="entry name" value="SENSOR PROTEIN KINASE HPTS"/>
    <property type="match status" value="1"/>
</dbReference>
<organism evidence="15 16">
    <name type="scientific">Candidatus Eisenbergiella merdavium</name>
    <dbReference type="NCBI Taxonomy" id="2838551"/>
    <lineage>
        <taxon>Bacteria</taxon>
        <taxon>Bacillati</taxon>
        <taxon>Bacillota</taxon>
        <taxon>Clostridia</taxon>
        <taxon>Lachnospirales</taxon>
        <taxon>Lachnospiraceae</taxon>
        <taxon>Eisenbergiella</taxon>
    </lineage>
</organism>
<evidence type="ECO:0000256" key="12">
    <source>
        <dbReference type="SAM" id="Phobius"/>
    </source>
</evidence>
<comment type="subcellular location">
    <subcellularLocation>
        <location evidence="1">Cell membrane</location>
        <topology evidence="1">Multi-pass membrane protein</topology>
    </subcellularLocation>
</comment>
<evidence type="ECO:0000259" key="13">
    <source>
        <dbReference type="Pfam" id="PF02518"/>
    </source>
</evidence>
<name>A0A9D2NGK6_9FIRM</name>
<evidence type="ECO:0000313" key="15">
    <source>
        <dbReference type="EMBL" id="HJC24443.1"/>
    </source>
</evidence>
<keyword evidence="8" id="KW-0067">ATP-binding</keyword>
<evidence type="ECO:0000256" key="8">
    <source>
        <dbReference type="ARBA" id="ARBA00022840"/>
    </source>
</evidence>
<evidence type="ECO:0000313" key="16">
    <source>
        <dbReference type="Proteomes" id="UP000823891"/>
    </source>
</evidence>
<dbReference type="Gene3D" id="3.30.565.10">
    <property type="entry name" value="Histidine kinase-like ATPase, C-terminal domain"/>
    <property type="match status" value="1"/>
</dbReference>
<protein>
    <submittedName>
        <fullName evidence="15">Histidine kinase</fullName>
    </submittedName>
</protein>
<keyword evidence="6" id="KW-0547">Nucleotide-binding</keyword>
<comment type="caution">
    <text evidence="15">The sequence shown here is derived from an EMBL/GenBank/DDBJ whole genome shotgun (WGS) entry which is preliminary data.</text>
</comment>
<dbReference type="SUPFAM" id="SSF55874">
    <property type="entry name" value="ATPase domain of HSP90 chaperone/DNA topoisomerase II/histidine kinase"/>
    <property type="match status" value="1"/>
</dbReference>
<dbReference type="PANTHER" id="PTHR34220">
    <property type="entry name" value="SENSOR HISTIDINE KINASE YPDA"/>
    <property type="match status" value="1"/>
</dbReference>
<evidence type="ECO:0000256" key="3">
    <source>
        <dbReference type="ARBA" id="ARBA00022553"/>
    </source>
</evidence>
<keyword evidence="3" id="KW-0597">Phosphoprotein</keyword>
<evidence type="ECO:0000256" key="2">
    <source>
        <dbReference type="ARBA" id="ARBA00022475"/>
    </source>
</evidence>
<feature type="domain" description="Signal transduction histidine kinase internal region" evidence="14">
    <location>
        <begin position="374"/>
        <end position="449"/>
    </location>
</feature>
<feature type="transmembrane region" description="Helical" evidence="12">
    <location>
        <begin position="9"/>
        <end position="27"/>
    </location>
</feature>
<keyword evidence="7 15" id="KW-0418">Kinase</keyword>
<keyword evidence="2" id="KW-1003">Cell membrane</keyword>
<feature type="domain" description="Histidine kinase/HSP90-like ATPase" evidence="13">
    <location>
        <begin position="501"/>
        <end position="575"/>
    </location>
</feature>